<name>A0A9W8NB48_9PEZI</name>
<dbReference type="VEuPathDB" id="FungiDB:F4678DRAFT_438156"/>
<feature type="compositionally biased region" description="Low complexity" evidence="1">
    <location>
        <begin position="22"/>
        <end position="35"/>
    </location>
</feature>
<comment type="caution">
    <text evidence="2">The sequence shown here is derived from an EMBL/GenBank/DDBJ whole genome shotgun (WGS) entry which is preliminary data.</text>
</comment>
<accession>A0A9W8NB48</accession>
<gene>
    <name evidence="2" type="ORF">NPX13_g7017</name>
</gene>
<feature type="region of interest" description="Disordered" evidence="1">
    <location>
        <begin position="58"/>
        <end position="90"/>
    </location>
</feature>
<dbReference type="EMBL" id="JANPWZ010001321">
    <property type="protein sequence ID" value="KAJ3566758.1"/>
    <property type="molecule type" value="Genomic_DNA"/>
</dbReference>
<sequence length="110" mass="11712">MASESSPDSQSTQPPYKDQLTAAARAARHPPSASPDNTSSPGLLEKVADYIPGAAKVLGTGTEKNDQAQHEAALPKPTSSTPSRPEHDDHIAEFVRDQHRSKRVEGANES</sequence>
<reference evidence="2" key="1">
    <citation type="submission" date="2022-07" db="EMBL/GenBank/DDBJ databases">
        <title>Genome Sequence of Xylaria arbuscula.</title>
        <authorList>
            <person name="Buettner E."/>
        </authorList>
    </citation>
    <scope>NUCLEOTIDE SEQUENCE</scope>
    <source>
        <strain evidence="2">VT107</strain>
    </source>
</reference>
<dbReference type="AlphaFoldDB" id="A0A9W8NB48"/>
<protein>
    <submittedName>
        <fullName evidence="2">Uncharacterized protein</fullName>
    </submittedName>
</protein>
<organism evidence="2 3">
    <name type="scientific">Xylaria arbuscula</name>
    <dbReference type="NCBI Taxonomy" id="114810"/>
    <lineage>
        <taxon>Eukaryota</taxon>
        <taxon>Fungi</taxon>
        <taxon>Dikarya</taxon>
        <taxon>Ascomycota</taxon>
        <taxon>Pezizomycotina</taxon>
        <taxon>Sordariomycetes</taxon>
        <taxon>Xylariomycetidae</taxon>
        <taxon>Xylariales</taxon>
        <taxon>Xylariaceae</taxon>
        <taxon>Xylaria</taxon>
    </lineage>
</organism>
<keyword evidence="3" id="KW-1185">Reference proteome</keyword>
<proteinExistence type="predicted"/>
<feature type="compositionally biased region" description="Polar residues" evidence="1">
    <location>
        <begin position="1"/>
        <end position="14"/>
    </location>
</feature>
<dbReference type="Proteomes" id="UP001148614">
    <property type="component" value="Unassembled WGS sequence"/>
</dbReference>
<feature type="region of interest" description="Disordered" evidence="1">
    <location>
        <begin position="1"/>
        <end position="46"/>
    </location>
</feature>
<evidence type="ECO:0000313" key="2">
    <source>
        <dbReference type="EMBL" id="KAJ3566758.1"/>
    </source>
</evidence>
<evidence type="ECO:0000256" key="1">
    <source>
        <dbReference type="SAM" id="MobiDB-lite"/>
    </source>
</evidence>
<evidence type="ECO:0000313" key="3">
    <source>
        <dbReference type="Proteomes" id="UP001148614"/>
    </source>
</evidence>